<feature type="repeat" description="PPR" evidence="2">
    <location>
        <begin position="238"/>
        <end position="272"/>
    </location>
</feature>
<dbReference type="InterPro" id="IPR002885">
    <property type="entry name" value="PPR_rpt"/>
</dbReference>
<dbReference type="Pfam" id="PF23276">
    <property type="entry name" value="TPR_24"/>
    <property type="match status" value="1"/>
</dbReference>
<reference evidence="5" key="1">
    <citation type="submission" date="2021-02" db="EMBL/GenBank/DDBJ databases">
        <authorList>
            <person name="Dougan E. K."/>
            <person name="Rhodes N."/>
            <person name="Thang M."/>
            <person name="Chan C."/>
        </authorList>
    </citation>
    <scope>NUCLEOTIDE SEQUENCE</scope>
</reference>
<feature type="repeat" description="PPR" evidence="2">
    <location>
        <begin position="70"/>
        <end position="104"/>
    </location>
</feature>
<dbReference type="AlphaFoldDB" id="A0A813I831"/>
<dbReference type="NCBIfam" id="TIGR00756">
    <property type="entry name" value="PPR"/>
    <property type="match status" value="2"/>
</dbReference>
<dbReference type="Pfam" id="PF13812">
    <property type="entry name" value="PPR_3"/>
    <property type="match status" value="2"/>
</dbReference>
<feature type="non-terminal residue" evidence="5">
    <location>
        <position position="457"/>
    </location>
</feature>
<evidence type="ECO:0000313" key="6">
    <source>
        <dbReference type="Proteomes" id="UP000626109"/>
    </source>
</evidence>
<keyword evidence="1" id="KW-0677">Repeat</keyword>
<comment type="caution">
    <text evidence="5">The sequence shown here is derived from an EMBL/GenBank/DDBJ whole genome shotgun (WGS) entry which is preliminary data.</text>
</comment>
<evidence type="ECO:0000259" key="4">
    <source>
        <dbReference type="Pfam" id="PF23276"/>
    </source>
</evidence>
<dbReference type="Proteomes" id="UP000626109">
    <property type="component" value="Unassembled WGS sequence"/>
</dbReference>
<dbReference type="PANTHER" id="PTHR47447:SF17">
    <property type="entry name" value="OS12G0638900 PROTEIN"/>
    <property type="match status" value="1"/>
</dbReference>
<organism evidence="5 6">
    <name type="scientific">Polarella glacialis</name>
    <name type="common">Dinoflagellate</name>
    <dbReference type="NCBI Taxonomy" id="89957"/>
    <lineage>
        <taxon>Eukaryota</taxon>
        <taxon>Sar</taxon>
        <taxon>Alveolata</taxon>
        <taxon>Dinophyceae</taxon>
        <taxon>Suessiales</taxon>
        <taxon>Suessiaceae</taxon>
        <taxon>Polarella</taxon>
    </lineage>
</organism>
<feature type="domain" description="Pentatricopeptide repeat-containing protein-mitochondrial" evidence="4">
    <location>
        <begin position="41"/>
        <end position="160"/>
    </location>
</feature>
<dbReference type="EMBL" id="CAJNNW010004303">
    <property type="protein sequence ID" value="CAE8646299.1"/>
    <property type="molecule type" value="Genomic_DNA"/>
</dbReference>
<evidence type="ECO:0000256" key="1">
    <source>
        <dbReference type="ARBA" id="ARBA00022737"/>
    </source>
</evidence>
<dbReference type="Gene3D" id="1.25.40.10">
    <property type="entry name" value="Tetratricopeptide repeat domain"/>
    <property type="match status" value="3"/>
</dbReference>
<sequence>TAPGLRRLLELGPGASGEQVSREVAPEVILQWRAAPKLATLVLSGLGKNQLSDMAGQVLEVMRDGRVEVNVYHYNAVMSACEKGGRWQQALGVLASMPQRSVAADRVSFNAAISACERWQRALGALFAMPGNVVEPDVISYNAAMSACVKAGQWQLALGLLSLMPLFDRISCSIAISACASAAQWKPALELLKNMPELRIFPNVISYSAAITSCEKGGQWQVALGQLDFMTARNVAADRINYNAAISSCERCGQWQVALGLLSKMPQSRLLPNEVSFSAAISATNRGQQWPLALHFLRTMTRRALVANSISYLAAMPTPEWRVSLALLQEMPLARLSHDPICLQAAVLACERGQHWQRSLNLLAGDDLSFDCPSTVAEALHNDNNNKHNNNHNNNNNNTDNNNSNNNNNNDDDTMSSLSVEQLVHAAWKLARSPDVGWGLGAHERLARRIAAAAMPL</sequence>
<feature type="compositionally biased region" description="Low complexity" evidence="3">
    <location>
        <begin position="387"/>
        <end position="409"/>
    </location>
</feature>
<evidence type="ECO:0000313" key="5">
    <source>
        <dbReference type="EMBL" id="CAE8646299.1"/>
    </source>
</evidence>
<feature type="non-terminal residue" evidence="5">
    <location>
        <position position="1"/>
    </location>
</feature>
<name>A0A813I831_POLGL</name>
<protein>
    <recommendedName>
        <fullName evidence="4">Pentatricopeptide repeat-containing protein-mitochondrial domain-containing protein</fullName>
    </recommendedName>
</protein>
<dbReference type="InterPro" id="IPR011990">
    <property type="entry name" value="TPR-like_helical_dom_sf"/>
</dbReference>
<dbReference type="PANTHER" id="PTHR47447">
    <property type="entry name" value="OS03G0856100 PROTEIN"/>
    <property type="match status" value="1"/>
</dbReference>
<proteinExistence type="predicted"/>
<gene>
    <name evidence="5" type="ORF">PGLA2088_LOCUS4681</name>
</gene>
<evidence type="ECO:0000256" key="3">
    <source>
        <dbReference type="SAM" id="MobiDB-lite"/>
    </source>
</evidence>
<feature type="region of interest" description="Disordered" evidence="3">
    <location>
        <begin position="381"/>
        <end position="415"/>
    </location>
</feature>
<feature type="repeat" description="PPR" evidence="2">
    <location>
        <begin position="168"/>
        <end position="202"/>
    </location>
</feature>
<accession>A0A813I831</accession>
<evidence type="ECO:0000256" key="2">
    <source>
        <dbReference type="PROSITE-ProRule" id="PRU00708"/>
    </source>
</evidence>
<dbReference type="PROSITE" id="PS51375">
    <property type="entry name" value="PPR"/>
    <property type="match status" value="3"/>
</dbReference>
<dbReference type="InterPro" id="IPR057027">
    <property type="entry name" value="TPR_mt"/>
</dbReference>